<dbReference type="OrthoDB" id="9802896at2"/>
<evidence type="ECO:0000256" key="1">
    <source>
        <dbReference type="ARBA" id="ARBA00007162"/>
    </source>
</evidence>
<reference evidence="4 5" key="1">
    <citation type="submission" date="2018-03" db="EMBL/GenBank/DDBJ databases">
        <title>Genome sequencing of Phreatobacter sp.</title>
        <authorList>
            <person name="Kim S.-J."/>
            <person name="Heo J."/>
            <person name="Kwon S.-W."/>
        </authorList>
    </citation>
    <scope>NUCLEOTIDE SEQUENCE [LARGE SCALE GENOMIC DNA]</scope>
    <source>
        <strain evidence="4 5">S-12</strain>
    </source>
</reference>
<dbReference type="AlphaFoldDB" id="A0A2S0ND09"/>
<dbReference type="InterPro" id="IPR005770">
    <property type="entry name" value="PhnD"/>
</dbReference>
<dbReference type="GO" id="GO:0055085">
    <property type="term" value="P:transmembrane transport"/>
    <property type="evidence" value="ECO:0007669"/>
    <property type="project" value="InterPro"/>
</dbReference>
<organism evidence="4 5">
    <name type="scientific">Phreatobacter cathodiphilus</name>
    <dbReference type="NCBI Taxonomy" id="1868589"/>
    <lineage>
        <taxon>Bacteria</taxon>
        <taxon>Pseudomonadati</taxon>
        <taxon>Pseudomonadota</taxon>
        <taxon>Alphaproteobacteria</taxon>
        <taxon>Hyphomicrobiales</taxon>
        <taxon>Phreatobacteraceae</taxon>
        <taxon>Phreatobacter</taxon>
    </lineage>
</organism>
<gene>
    <name evidence="4" type="primary">phnD</name>
    <name evidence="4" type="ORF">C6569_13075</name>
</gene>
<dbReference type="Pfam" id="PF12974">
    <property type="entry name" value="Phosphonate-bd"/>
    <property type="match status" value="1"/>
</dbReference>
<dbReference type="SUPFAM" id="SSF53850">
    <property type="entry name" value="Periplasmic binding protein-like II"/>
    <property type="match status" value="1"/>
</dbReference>
<dbReference type="InterPro" id="IPR017797">
    <property type="entry name" value="Phosphnate-bd"/>
</dbReference>
<evidence type="ECO:0000313" key="5">
    <source>
        <dbReference type="Proteomes" id="UP000237889"/>
    </source>
</evidence>
<dbReference type="EMBL" id="CP027668">
    <property type="protein sequence ID" value="AVO45926.1"/>
    <property type="molecule type" value="Genomic_DNA"/>
</dbReference>
<dbReference type="GO" id="GO:0015716">
    <property type="term" value="P:organic phosphonate transport"/>
    <property type="evidence" value="ECO:0007669"/>
    <property type="project" value="InterPro"/>
</dbReference>
<dbReference type="NCBIfam" id="TIGR03431">
    <property type="entry name" value="PhnD"/>
    <property type="match status" value="1"/>
</dbReference>
<evidence type="ECO:0000313" key="4">
    <source>
        <dbReference type="EMBL" id="AVO45926.1"/>
    </source>
</evidence>
<comment type="similarity">
    <text evidence="1">Belongs to the phosphate/phosphite/phosphonate binding protein family.</text>
</comment>
<sequence>MFDRRQIVAGLAGLPFASAAASAQGAWQTRFPELVFAVVPAENASGLTERMAPFNAYLSKELGVKVTLRIANDYAAVIEGQRAGQIHLGYYGPSSYVRAHTVTNGGVEPFVTTINSDGSIGYYSVLYVKANSTAASIQDLKGKNLCLVDPNSTSGNNVPRFAMSRMGIANPDQHFARVVYAGSHENAITAVAQGTCDAAFNWWNSEQDSNFSRMVNKNMVRNEDFKIIFKSDLIAGSPYAWLTALPADAKAAILKAFLEAPQKDKAAFDRLSDGKDRGFQKVTHQDYIPVVELQKFVDQMRRARS</sequence>
<name>A0A2S0ND09_9HYPH</name>
<feature type="chain" id="PRO_5015777646" evidence="3">
    <location>
        <begin position="24"/>
        <end position="305"/>
    </location>
</feature>
<feature type="signal peptide" evidence="3">
    <location>
        <begin position="1"/>
        <end position="23"/>
    </location>
</feature>
<dbReference type="CDD" id="cd01071">
    <property type="entry name" value="PBP2_PhnD_like"/>
    <property type="match status" value="1"/>
</dbReference>
<keyword evidence="5" id="KW-1185">Reference proteome</keyword>
<keyword evidence="2 3" id="KW-0732">Signal</keyword>
<evidence type="ECO:0000256" key="3">
    <source>
        <dbReference type="SAM" id="SignalP"/>
    </source>
</evidence>
<proteinExistence type="inferred from homology"/>
<dbReference type="Gene3D" id="3.40.190.10">
    <property type="entry name" value="Periplasmic binding protein-like II"/>
    <property type="match status" value="2"/>
</dbReference>
<evidence type="ECO:0000256" key="2">
    <source>
        <dbReference type="ARBA" id="ARBA00022729"/>
    </source>
</evidence>
<dbReference type="PANTHER" id="PTHR35841">
    <property type="entry name" value="PHOSPHONATES-BINDING PERIPLASMIC PROTEIN"/>
    <property type="match status" value="1"/>
</dbReference>
<accession>A0A2S0ND09</accession>
<dbReference type="GO" id="GO:0043190">
    <property type="term" value="C:ATP-binding cassette (ABC) transporter complex"/>
    <property type="evidence" value="ECO:0007669"/>
    <property type="project" value="InterPro"/>
</dbReference>
<dbReference type="Proteomes" id="UP000237889">
    <property type="component" value="Chromosome"/>
</dbReference>
<dbReference type="PANTHER" id="PTHR35841:SF1">
    <property type="entry name" value="PHOSPHONATES-BINDING PERIPLASMIC PROTEIN"/>
    <property type="match status" value="1"/>
</dbReference>
<dbReference type="NCBIfam" id="TIGR01098">
    <property type="entry name" value="3A0109s03R"/>
    <property type="match status" value="1"/>
</dbReference>
<protein>
    <submittedName>
        <fullName evidence="4">Phosphonate ABC transporter substrate-binding protein</fullName>
    </submittedName>
</protein>
<dbReference type="KEGG" id="phr:C6569_13075"/>
<dbReference type="RefSeq" id="WP_106749267.1">
    <property type="nucleotide sequence ID" value="NZ_CP027668.1"/>
</dbReference>